<evidence type="ECO:0000256" key="3">
    <source>
        <dbReference type="SAM" id="MobiDB-lite"/>
    </source>
</evidence>
<dbReference type="Pfam" id="PF25019">
    <property type="entry name" value="LRR_R13L1-DRL21"/>
    <property type="match status" value="1"/>
</dbReference>
<dbReference type="SUPFAM" id="SSF52058">
    <property type="entry name" value="L domain-like"/>
    <property type="match status" value="2"/>
</dbReference>
<proteinExistence type="predicted"/>
<evidence type="ECO:0000259" key="6">
    <source>
        <dbReference type="Pfam" id="PF25019"/>
    </source>
</evidence>
<evidence type="ECO:0000313" key="7">
    <source>
        <dbReference type="EMBL" id="CAL4906375.1"/>
    </source>
</evidence>
<feature type="compositionally biased region" description="Basic residues" evidence="3">
    <location>
        <begin position="126"/>
        <end position="136"/>
    </location>
</feature>
<dbReference type="Gene3D" id="3.40.50.300">
    <property type="entry name" value="P-loop containing nucleotide triphosphate hydrolases"/>
    <property type="match status" value="1"/>
</dbReference>
<evidence type="ECO:0000256" key="2">
    <source>
        <dbReference type="ARBA" id="ARBA00022821"/>
    </source>
</evidence>
<evidence type="ECO:0000259" key="5">
    <source>
        <dbReference type="Pfam" id="PF23559"/>
    </source>
</evidence>
<dbReference type="InterPro" id="IPR032675">
    <property type="entry name" value="LRR_dom_sf"/>
</dbReference>
<dbReference type="Gene3D" id="3.80.10.10">
    <property type="entry name" value="Ribonuclease Inhibitor"/>
    <property type="match status" value="4"/>
</dbReference>
<evidence type="ECO:0008006" key="9">
    <source>
        <dbReference type="Google" id="ProtNLM"/>
    </source>
</evidence>
<keyword evidence="2" id="KW-0611">Plant defense</keyword>
<dbReference type="InterPro" id="IPR027417">
    <property type="entry name" value="P-loop_NTPase"/>
</dbReference>
<dbReference type="Pfam" id="PF23559">
    <property type="entry name" value="WHD_DRP"/>
    <property type="match status" value="1"/>
</dbReference>
<protein>
    <recommendedName>
        <fullName evidence="9">NB-ARC domain-containing protein</fullName>
    </recommendedName>
</protein>
<feature type="region of interest" description="Disordered" evidence="3">
    <location>
        <begin position="71"/>
        <end position="142"/>
    </location>
</feature>
<dbReference type="InterPro" id="IPR002182">
    <property type="entry name" value="NB-ARC"/>
</dbReference>
<dbReference type="PANTHER" id="PTHR36766:SF64">
    <property type="entry name" value="OS12G0206100 PROTEIN"/>
    <property type="match status" value="1"/>
</dbReference>
<evidence type="ECO:0000313" key="8">
    <source>
        <dbReference type="Proteomes" id="UP001497457"/>
    </source>
</evidence>
<dbReference type="Gene3D" id="1.10.10.10">
    <property type="entry name" value="Winged helix-like DNA-binding domain superfamily/Winged helix DNA-binding domain"/>
    <property type="match status" value="1"/>
</dbReference>
<reference evidence="7" key="1">
    <citation type="submission" date="2024-10" db="EMBL/GenBank/DDBJ databases">
        <authorList>
            <person name="Ryan C."/>
        </authorList>
    </citation>
    <scope>NUCLEOTIDE SEQUENCE [LARGE SCALE GENOMIC DNA]</scope>
</reference>
<dbReference type="InterPro" id="IPR036388">
    <property type="entry name" value="WH-like_DNA-bd_sf"/>
</dbReference>
<gene>
    <name evidence="7" type="ORF">URODEC1_LOCUS12094</name>
</gene>
<feature type="compositionally biased region" description="Basic and acidic residues" evidence="3">
    <location>
        <begin position="208"/>
        <end position="221"/>
    </location>
</feature>
<dbReference type="PRINTS" id="PR00364">
    <property type="entry name" value="DISEASERSIST"/>
</dbReference>
<organism evidence="7 8">
    <name type="scientific">Urochloa decumbens</name>
    <dbReference type="NCBI Taxonomy" id="240449"/>
    <lineage>
        <taxon>Eukaryota</taxon>
        <taxon>Viridiplantae</taxon>
        <taxon>Streptophyta</taxon>
        <taxon>Embryophyta</taxon>
        <taxon>Tracheophyta</taxon>
        <taxon>Spermatophyta</taxon>
        <taxon>Magnoliopsida</taxon>
        <taxon>Liliopsida</taxon>
        <taxon>Poales</taxon>
        <taxon>Poaceae</taxon>
        <taxon>PACMAD clade</taxon>
        <taxon>Panicoideae</taxon>
        <taxon>Panicodae</taxon>
        <taxon>Paniceae</taxon>
        <taxon>Melinidinae</taxon>
        <taxon>Urochloa</taxon>
    </lineage>
</organism>
<feature type="domain" description="NB-ARC" evidence="4">
    <location>
        <begin position="423"/>
        <end position="584"/>
    </location>
</feature>
<sequence>MSGQPDSAAATTPMEKRKDPSPFLTPTPRRPTPDQAAPSSPPSCPRPAADLMLHDHELMSIMRPLSSLEERPSLRRHSGGHGSSLSSGKQVRVLDSKNRPPLLADWEGPQQHRHTGTYKHSSPTRQHPRLSTHIVHRSSADTSAATDLLRSVVRERERLMIRQSRSRRGAIGDKRSAGAQEMPSSEVVRFPRSPVFQRADPYASSSSQDKDKYRYSNDESGRFPPRPQYDSPRGRDFPDHILPRAKELPLSAGKTAAAVAVLLVDKAFDYMGSGTDDVRRQTLLQKLHISETIFEDTGRRLLITSSWVTSNIIWMFRDAVEEMEDAINEIDYHRLEERAHGSISMFIMNKIVNKLARNFIPNNYLGSLRKAVRLLDVTTSLLNYSYQCFLSERELSNVPSSASQGERYPNWITTGTIFGRDREKELIVQWLTKDTAKDNPISVCAVVGMAGMGKTTLANIVREDPRVSIDFDHVVWVQVSFEFNVVAMTRVILGSVTGMPRYYTTTSIEVLQNSLADELRYKKLLLILDDVWEDNSVDKWEALLTPLRACKIGSRILLTTRMQSVVDAAAVATRSAAECLKMDELDEDNNLRLLKSQLPFHVADSENYRDLLFIGEQIEKKIGGCPFVTSILARWLGSHIEINHWTAAMQKGWQYIEEKDIIIASFRLSYDYLPTELQACFRYCSLFPKGYKFNKFELANMWICSGLIPFSPLRPDDIGSEKGKDADLLSAYDIAGKYFDALVKKSFFCCMLETEPYDEDQKEYYVLHGLMHDLAQFVSQGECARVDNGDFSSVVMPTIRHLSIAQCSDSGTIGSNLRSIIKFAFLRTFIIQIDFCPDQEVQSLLGDVLGSLKHLRLLYLDVPSLFHTLERVSSLTQLRYLFLFSCDESQLRKVFRFCRLQVFKLKHFTTKEENCSDIYNLHYSLRCLHIPDNMSSKIHQIGRLTLLQELHCFDAVDKDGQSLGDLGSIRNLFQLSLRNLQNVSNSKEAIEINLKDKLHMEFLSLSWNMYAKDRVNQNAQVIDNLEPNKELQRLHIHGYNGVNLPFWIENSSLNHLVSLHLQHCMNWKSLPSLQEISSLKHLKLEGLLKLEYIGTALQQQFAINAVEDTWLPPFLSTLIVRWCPNLKELPAIPCTLELFVIEDVRLAVLPRIVQMHAGEKEPTTAKSQLSVLHIESCAYLTSLEDGLLEQQEQLLLLTTLVIRHCERLCHLPNKGLAELHHLNSLEIVACPILRDVKTKDNMLPASLKNLDVNPCGHIEASILMSLQNLTALRRLTLLNCTNIEKLPSVEVFRTLKNLIDVSIARCKNMFSLGGLGAVASLRVLSILRCDKLIVSESPHDGCSFKLQKLRIDRQALLSVEPLRRLRYTKDLEIGDDYEMVSLPEEWLLQNAASLHSIEIGAAESLRSLPSEMVKLGSLQSLHIETAPLIQSLPQLPVSLSKLEIWGCDPMFLKCYERDVGEDWEKIAHIASVDIKAYSEGTYYGDDQRQDFINSNRQFVVID</sequence>
<feature type="domain" description="R13L1/DRL21-like LRR repeat region" evidence="6">
    <location>
        <begin position="964"/>
        <end position="1086"/>
    </location>
</feature>
<feature type="region of interest" description="Disordered" evidence="3">
    <location>
        <begin position="1"/>
        <end position="49"/>
    </location>
</feature>
<evidence type="ECO:0000259" key="4">
    <source>
        <dbReference type="Pfam" id="PF00931"/>
    </source>
</evidence>
<evidence type="ECO:0000256" key="1">
    <source>
        <dbReference type="ARBA" id="ARBA00022614"/>
    </source>
</evidence>
<dbReference type="Proteomes" id="UP001497457">
    <property type="component" value="Chromosome 12b"/>
</dbReference>
<feature type="region of interest" description="Disordered" evidence="3">
    <location>
        <begin position="163"/>
        <end position="240"/>
    </location>
</feature>
<dbReference type="PANTHER" id="PTHR36766">
    <property type="entry name" value="PLANT BROAD-SPECTRUM MILDEW RESISTANCE PROTEIN RPW8"/>
    <property type="match status" value="1"/>
</dbReference>
<dbReference type="SUPFAM" id="SSF52540">
    <property type="entry name" value="P-loop containing nucleoside triphosphate hydrolases"/>
    <property type="match status" value="1"/>
</dbReference>
<keyword evidence="8" id="KW-1185">Reference proteome</keyword>
<dbReference type="GO" id="GO:0006952">
    <property type="term" value="P:defense response"/>
    <property type="evidence" value="ECO:0007669"/>
    <property type="project" value="UniProtKB-KW"/>
</dbReference>
<dbReference type="Pfam" id="PF00931">
    <property type="entry name" value="NB-ARC"/>
    <property type="match status" value="1"/>
</dbReference>
<accession>A0ABC8WAW0</accession>
<dbReference type="InterPro" id="IPR056789">
    <property type="entry name" value="LRR_R13L1-DRL21"/>
</dbReference>
<feature type="domain" description="Disease resistance protein winged helix" evidence="5">
    <location>
        <begin position="686"/>
        <end position="775"/>
    </location>
</feature>
<dbReference type="EMBL" id="OZ075122">
    <property type="protein sequence ID" value="CAL4906375.1"/>
    <property type="molecule type" value="Genomic_DNA"/>
</dbReference>
<dbReference type="InterPro" id="IPR058922">
    <property type="entry name" value="WHD_DRP"/>
</dbReference>
<keyword evidence="1" id="KW-0433">Leucine-rich repeat</keyword>
<name>A0ABC8WAW0_9POAL</name>